<evidence type="ECO:0000313" key="1">
    <source>
        <dbReference type="EMBL" id="KAF3566491.1"/>
    </source>
</evidence>
<comment type="caution">
    <text evidence="1">The sequence shown here is derived from an EMBL/GenBank/DDBJ whole genome shotgun (WGS) entry which is preliminary data.</text>
</comment>
<reference evidence="1 2" key="1">
    <citation type="journal article" date="2020" name="BMC Genomics">
        <title>Intraspecific diversification of the crop wild relative Brassica cretica Lam. using demographic model selection.</title>
        <authorList>
            <person name="Kioukis A."/>
            <person name="Michalopoulou V.A."/>
            <person name="Briers L."/>
            <person name="Pirintsos S."/>
            <person name="Studholme D.J."/>
            <person name="Pavlidis P."/>
            <person name="Sarris P.F."/>
        </authorList>
    </citation>
    <scope>NUCLEOTIDE SEQUENCE [LARGE SCALE GENOMIC DNA]</scope>
    <source>
        <strain evidence="2">cv. PFS-1207/04</strain>
    </source>
</reference>
<gene>
    <name evidence="1" type="ORF">DY000_02017290</name>
</gene>
<sequence length="164" mass="19054">MILFISANAYLEDLILCEIAVYHLELKSWMCRVIVPQRNQLKSSLALSNFQYESLLLDVSANQFQKLRHLNLCCYAEQDNQDKPKEEQTLNNSWNCETMVEAKGYSPVFFEESFGEYIVGIETERNWFVVLGWCLMDLDADKNLTVRQIASLDLFHFAEPLVSL</sequence>
<evidence type="ECO:0000313" key="2">
    <source>
        <dbReference type="Proteomes" id="UP000266723"/>
    </source>
</evidence>
<proteinExistence type="predicted"/>
<name>A0ABQ7D3Q8_BRACR</name>
<keyword evidence="2" id="KW-1185">Reference proteome</keyword>
<evidence type="ECO:0008006" key="3">
    <source>
        <dbReference type="Google" id="ProtNLM"/>
    </source>
</evidence>
<accession>A0ABQ7D3Q8</accession>
<organism evidence="1 2">
    <name type="scientific">Brassica cretica</name>
    <name type="common">Mustard</name>
    <dbReference type="NCBI Taxonomy" id="69181"/>
    <lineage>
        <taxon>Eukaryota</taxon>
        <taxon>Viridiplantae</taxon>
        <taxon>Streptophyta</taxon>
        <taxon>Embryophyta</taxon>
        <taxon>Tracheophyta</taxon>
        <taxon>Spermatophyta</taxon>
        <taxon>Magnoliopsida</taxon>
        <taxon>eudicotyledons</taxon>
        <taxon>Gunneridae</taxon>
        <taxon>Pentapetalae</taxon>
        <taxon>rosids</taxon>
        <taxon>malvids</taxon>
        <taxon>Brassicales</taxon>
        <taxon>Brassicaceae</taxon>
        <taxon>Brassiceae</taxon>
        <taxon>Brassica</taxon>
    </lineage>
</organism>
<protein>
    <recommendedName>
        <fullName evidence="3">F-box associated domain-containing protein</fullName>
    </recommendedName>
</protein>
<dbReference type="Proteomes" id="UP000266723">
    <property type="component" value="Unassembled WGS sequence"/>
</dbReference>
<dbReference type="EMBL" id="QGKV02000759">
    <property type="protein sequence ID" value="KAF3566491.1"/>
    <property type="molecule type" value="Genomic_DNA"/>
</dbReference>